<evidence type="ECO:0000313" key="3">
    <source>
        <dbReference type="EMBL" id="CAD8832145.1"/>
    </source>
</evidence>
<organism evidence="3">
    <name type="scientific">Noctiluca scintillans</name>
    <name type="common">Sea sparkle</name>
    <name type="synonym">Red tide dinoflagellate</name>
    <dbReference type="NCBI Taxonomy" id="2966"/>
    <lineage>
        <taxon>Eukaryota</taxon>
        <taxon>Sar</taxon>
        <taxon>Alveolata</taxon>
        <taxon>Dinophyceae</taxon>
        <taxon>Noctilucales</taxon>
        <taxon>Noctilucaceae</taxon>
        <taxon>Noctiluca</taxon>
    </lineage>
</organism>
<sequence>MLPGLGAEGYVSNLPPAGVRRAPERSTSPITGGFDAPVDARSSFGRPRGGGPRTSFAAGKATPTPNAMAGELKASKTSKSPSDGAAGVSSTSYNGRKQPAPEHDPTFYIASIPKNQGAFVGSVNSEPVPYGSQRDSNSSIRGLGSPTGGSSPKSPTSPKGTRSRNSGLTGSDTSGSPRVGPKDLAASDMGPTPRSPSPGSSRSPRSLRGRGAGSRSPGGRQLSPDEMSEKMIELRKYKSDEEKRRVKQTQELRKELAMARKLLLAEIQKTRAEARKKDLEQMKTQKELDKLEEREQLMLEKGDRSANAVEGILSRIEEKHSEKNQALAAAVSNVGRDKGHVAFLQFAMKSLEDRLIMPVEIPRTDKGRQGDASAQEVRERNLERKREMEALIDQNATILKDLVGARDELEAMLQLEKKIEEGHFDGDGDLEQHLRMEMSSTVTSSTGSPISPCPVVDKLLRSIASTALPVDVEQLTDGETLSPQSPSEGRWPPAVAEVSCSGSWDFSCGLSSTGSRGVQRSGLAEPEGRSRLGRDLASPSSDQGQFGGLQPPWMQAPNRPSRSVPSGEGVVQQIGGGTTHATTKADGLPNWLLEPSGDTSQRGSGSRRSSAPPTARGDSAKIPMDAPTNPEGGNSLVMPVGLSPVGGASNLSTSTSATALPLASWRQPAPVSLANNLTSIAHGLSRAVSVDQLATGIGYAGTVGSMASGTTGPLGGHVGQYGHGTPSVQQVHSVMVSHSSSARVTAPSLPAPSPGASCTAPAGSQPQELSSIRSTIPSRFPDMVFRSDVSSWPGAQPGGSQSPVGSHSMVMVPGNSVRATLFPSTNQPVRGGSQRNVVTPLPRSPSAIGPPPQISRASAPAHMVSRDPSWVQRGGGTVTEPVVEGLPSGAADSRCWISS</sequence>
<feature type="compositionally biased region" description="Low complexity" evidence="2">
    <location>
        <begin position="596"/>
        <end position="617"/>
    </location>
</feature>
<feature type="region of interest" description="Disordered" evidence="2">
    <location>
        <begin position="878"/>
        <end position="899"/>
    </location>
</feature>
<feature type="compositionally biased region" description="Polar residues" evidence="2">
    <location>
        <begin position="824"/>
        <end position="837"/>
    </location>
</feature>
<protein>
    <submittedName>
        <fullName evidence="3">Uncharacterized protein</fullName>
    </submittedName>
</protein>
<feature type="compositionally biased region" description="Low complexity" evidence="2">
    <location>
        <begin position="197"/>
        <end position="206"/>
    </location>
</feature>
<feature type="region of interest" description="Disordered" evidence="2">
    <location>
        <begin position="511"/>
        <end position="641"/>
    </location>
</feature>
<dbReference type="AlphaFoldDB" id="A0A7S1EYZ1"/>
<feature type="coiled-coil region" evidence="1">
    <location>
        <begin position="262"/>
        <end position="301"/>
    </location>
</feature>
<gene>
    <name evidence="3" type="ORF">NSCI0253_LOCUS6492</name>
</gene>
<evidence type="ECO:0000256" key="1">
    <source>
        <dbReference type="SAM" id="Coils"/>
    </source>
</evidence>
<feature type="compositionally biased region" description="Polar residues" evidence="2">
    <location>
        <begin position="163"/>
        <end position="176"/>
    </location>
</feature>
<keyword evidence="1" id="KW-0175">Coiled coil</keyword>
<feature type="region of interest" description="Disordered" evidence="2">
    <location>
        <begin position="1"/>
        <end position="230"/>
    </location>
</feature>
<feature type="region of interest" description="Disordered" evidence="2">
    <location>
        <begin position="824"/>
        <end position="857"/>
    </location>
</feature>
<reference evidence="3" key="1">
    <citation type="submission" date="2021-01" db="EMBL/GenBank/DDBJ databases">
        <authorList>
            <person name="Corre E."/>
            <person name="Pelletier E."/>
            <person name="Niang G."/>
            <person name="Scheremetjew M."/>
            <person name="Finn R."/>
            <person name="Kale V."/>
            <person name="Holt S."/>
            <person name="Cochrane G."/>
            <person name="Meng A."/>
            <person name="Brown T."/>
            <person name="Cohen L."/>
        </authorList>
    </citation>
    <scope>NUCLEOTIDE SEQUENCE</scope>
</reference>
<proteinExistence type="predicted"/>
<evidence type="ECO:0000256" key="2">
    <source>
        <dbReference type="SAM" id="MobiDB-lite"/>
    </source>
</evidence>
<feature type="region of interest" description="Disordered" evidence="2">
    <location>
        <begin position="741"/>
        <end position="767"/>
    </location>
</feature>
<feature type="region of interest" description="Disordered" evidence="2">
    <location>
        <begin position="474"/>
        <end position="495"/>
    </location>
</feature>
<dbReference type="EMBL" id="HBFQ01009248">
    <property type="protein sequence ID" value="CAD8832145.1"/>
    <property type="molecule type" value="Transcribed_RNA"/>
</dbReference>
<feature type="compositionally biased region" description="Polar residues" evidence="2">
    <location>
        <begin position="477"/>
        <end position="487"/>
    </location>
</feature>
<name>A0A7S1EYZ1_NOCSC</name>
<accession>A0A7S1EYZ1</accession>
<feature type="compositionally biased region" description="Low complexity" evidence="2">
    <location>
        <begin position="148"/>
        <end position="160"/>
    </location>
</feature>